<dbReference type="PROSITE" id="PS50240">
    <property type="entry name" value="TRYPSIN_DOM"/>
    <property type="match status" value="1"/>
</dbReference>
<dbReference type="PRINTS" id="PR00722">
    <property type="entry name" value="CHYMOTRYPSIN"/>
</dbReference>
<evidence type="ECO:0000313" key="9">
    <source>
        <dbReference type="Proteomes" id="UP000075880"/>
    </source>
</evidence>
<dbReference type="AlphaFoldDB" id="A0AAG5D3C9"/>
<dbReference type="InterPro" id="IPR001254">
    <property type="entry name" value="Trypsin_dom"/>
</dbReference>
<evidence type="ECO:0000259" key="7">
    <source>
        <dbReference type="PROSITE" id="PS50240"/>
    </source>
</evidence>
<dbReference type="InterPro" id="IPR001314">
    <property type="entry name" value="Peptidase_S1A"/>
</dbReference>
<comment type="similarity">
    <text evidence="6">Belongs to the peptidase S1 family. CLIP subfamily.</text>
</comment>
<keyword evidence="1" id="KW-0645">Protease</keyword>
<evidence type="ECO:0000256" key="4">
    <source>
        <dbReference type="ARBA" id="ARBA00022825"/>
    </source>
</evidence>
<evidence type="ECO:0000256" key="2">
    <source>
        <dbReference type="ARBA" id="ARBA00022757"/>
    </source>
</evidence>
<dbReference type="GO" id="GO:0007586">
    <property type="term" value="P:digestion"/>
    <property type="evidence" value="ECO:0007669"/>
    <property type="project" value="UniProtKB-KW"/>
</dbReference>
<feature type="domain" description="Peptidase S1" evidence="7">
    <location>
        <begin position="41"/>
        <end position="275"/>
    </location>
</feature>
<sequence length="275" mass="29070">PLRLEQRTPIVQFSCFRPTPKPSTFFDFFFDIENKRQFGRIVGGAAVTIAKYPYIVSLRRNSNHICAASVISTNCAVTCAHCTYALTSVAGVTIYGGSTSRTTGGKIFKVSAIINHPNYDPDTFDADVAVLRVDTPLIPNTNIAPVQLVAANYAYTAGTIGYVAGWGRTTLGSAASSLSSSLRAVNIPFVSDATCASMWSNTELTATMVCAGIKGRDACIGDSGGPLVVASPTNANVNLLAGMVSWGSASCGSEYPGVYTKFTAESIRNFLAPYL</sequence>
<reference evidence="8" key="1">
    <citation type="submission" date="2024-04" db="UniProtKB">
        <authorList>
            <consortium name="EnsemblMetazoa"/>
        </authorList>
    </citation>
    <scope>IDENTIFICATION</scope>
    <source>
        <strain evidence="8">EBRO</strain>
    </source>
</reference>
<evidence type="ECO:0000256" key="5">
    <source>
        <dbReference type="ARBA" id="ARBA00023157"/>
    </source>
</evidence>
<accession>A0AAG5D3C9</accession>
<evidence type="ECO:0000256" key="3">
    <source>
        <dbReference type="ARBA" id="ARBA00022801"/>
    </source>
</evidence>
<name>A0AAG5D3C9_ANOAO</name>
<organism evidence="8 9">
    <name type="scientific">Anopheles atroparvus</name>
    <name type="common">European mosquito</name>
    <dbReference type="NCBI Taxonomy" id="41427"/>
    <lineage>
        <taxon>Eukaryota</taxon>
        <taxon>Metazoa</taxon>
        <taxon>Ecdysozoa</taxon>
        <taxon>Arthropoda</taxon>
        <taxon>Hexapoda</taxon>
        <taxon>Insecta</taxon>
        <taxon>Pterygota</taxon>
        <taxon>Neoptera</taxon>
        <taxon>Endopterygota</taxon>
        <taxon>Diptera</taxon>
        <taxon>Nematocera</taxon>
        <taxon>Culicoidea</taxon>
        <taxon>Culicidae</taxon>
        <taxon>Anophelinae</taxon>
        <taxon>Anopheles</taxon>
    </lineage>
</organism>
<dbReference type="GO" id="GO:0006508">
    <property type="term" value="P:proteolysis"/>
    <property type="evidence" value="ECO:0007669"/>
    <property type="project" value="UniProtKB-KW"/>
</dbReference>
<protein>
    <recommendedName>
        <fullName evidence="7">Peptidase S1 domain-containing protein</fullName>
    </recommendedName>
</protein>
<dbReference type="InterPro" id="IPR050430">
    <property type="entry name" value="Peptidase_S1"/>
</dbReference>
<evidence type="ECO:0000313" key="8">
    <source>
        <dbReference type="EnsemblMetazoa" id="ENSAATROPP005379"/>
    </source>
</evidence>
<dbReference type="Gene3D" id="2.40.10.10">
    <property type="entry name" value="Trypsin-like serine proteases"/>
    <property type="match status" value="1"/>
</dbReference>
<dbReference type="Pfam" id="PF00089">
    <property type="entry name" value="Trypsin"/>
    <property type="match status" value="1"/>
</dbReference>
<dbReference type="InterPro" id="IPR043504">
    <property type="entry name" value="Peptidase_S1_PA_chymotrypsin"/>
</dbReference>
<dbReference type="InterPro" id="IPR033116">
    <property type="entry name" value="TRYPSIN_SER"/>
</dbReference>
<keyword evidence="9" id="KW-1185">Reference proteome</keyword>
<dbReference type="GO" id="GO:0004252">
    <property type="term" value="F:serine-type endopeptidase activity"/>
    <property type="evidence" value="ECO:0007669"/>
    <property type="project" value="InterPro"/>
</dbReference>
<dbReference type="PANTHER" id="PTHR24276:SF91">
    <property type="entry name" value="AT26814P-RELATED"/>
    <property type="match status" value="1"/>
</dbReference>
<evidence type="ECO:0000256" key="6">
    <source>
        <dbReference type="ARBA" id="ARBA00024195"/>
    </source>
</evidence>
<dbReference type="CDD" id="cd00190">
    <property type="entry name" value="Tryp_SPc"/>
    <property type="match status" value="1"/>
</dbReference>
<keyword evidence="2" id="KW-0222">Digestion</keyword>
<keyword evidence="4" id="KW-0720">Serine protease</keyword>
<keyword evidence="5" id="KW-1015">Disulfide bond</keyword>
<dbReference type="PANTHER" id="PTHR24276">
    <property type="entry name" value="POLYSERASE-RELATED"/>
    <property type="match status" value="1"/>
</dbReference>
<dbReference type="InterPro" id="IPR009003">
    <property type="entry name" value="Peptidase_S1_PA"/>
</dbReference>
<keyword evidence="3" id="KW-0378">Hydrolase</keyword>
<dbReference type="SMART" id="SM00020">
    <property type="entry name" value="Tryp_SPc"/>
    <property type="match status" value="1"/>
</dbReference>
<dbReference type="FunFam" id="2.40.10.10:FF:000034">
    <property type="entry name" value="Eupolytin"/>
    <property type="match status" value="1"/>
</dbReference>
<dbReference type="PROSITE" id="PS00135">
    <property type="entry name" value="TRYPSIN_SER"/>
    <property type="match status" value="1"/>
</dbReference>
<dbReference type="Proteomes" id="UP000075880">
    <property type="component" value="Unassembled WGS sequence"/>
</dbReference>
<evidence type="ECO:0000256" key="1">
    <source>
        <dbReference type="ARBA" id="ARBA00022670"/>
    </source>
</evidence>
<dbReference type="SUPFAM" id="SSF50494">
    <property type="entry name" value="Trypsin-like serine proteases"/>
    <property type="match status" value="1"/>
</dbReference>
<proteinExistence type="inferred from homology"/>
<dbReference type="EnsemblMetazoa" id="ENSAATROPT005888">
    <property type="protein sequence ID" value="ENSAATROPP005379"/>
    <property type="gene ID" value="ENSAATROPG004766"/>
</dbReference>